<dbReference type="RefSeq" id="WP_275420957.1">
    <property type="nucleotide sequence ID" value="NZ_CP106877.1"/>
</dbReference>
<evidence type="ECO:0000313" key="2">
    <source>
        <dbReference type="Proteomes" id="UP001164726"/>
    </source>
</evidence>
<dbReference type="KEGG" id="fhl:OE105_01385"/>
<sequence>MKNIFSYNVDTRKNAYVNWRMDRGENQLKNKIKNMITIADGYMKSSLILARHALEDNIDKKADILIFPILCSANHAIELYLKSTVWTLNILLKNDEVFPKTHNIRQLLSIVKSRVNEYEHDRKKKNQFKEMIKNLDIYIEELFSKIEKGNYNTKKDNMDFSRYPFDSKLVPHFYIETFNNVVVDLENFINRFEEIEYNLSIIAEHYFYDHLLHKNDLNLMMLNKNTNDNKIF</sequence>
<keyword evidence="2" id="KW-1185">Reference proteome</keyword>
<proteinExistence type="predicted"/>
<evidence type="ECO:0000313" key="1">
    <source>
        <dbReference type="EMBL" id="WAA12825.1"/>
    </source>
</evidence>
<gene>
    <name evidence="1" type="ORF">OE105_01385</name>
</gene>
<organism evidence="1 2">
    <name type="scientific">Fervidibacillus halotolerans</name>
    <dbReference type="NCBI Taxonomy" id="2980027"/>
    <lineage>
        <taxon>Bacteria</taxon>
        <taxon>Bacillati</taxon>
        <taxon>Bacillota</taxon>
        <taxon>Bacilli</taxon>
        <taxon>Bacillales</taxon>
        <taxon>Bacillaceae</taxon>
        <taxon>Fervidibacillus</taxon>
    </lineage>
</organism>
<dbReference type="Proteomes" id="UP001164726">
    <property type="component" value="Chromosome"/>
</dbReference>
<name>A0A9E8RXJ1_9BACI</name>
<accession>A0A9E8RXJ1</accession>
<dbReference type="EMBL" id="CP106877">
    <property type="protein sequence ID" value="WAA12825.1"/>
    <property type="molecule type" value="Genomic_DNA"/>
</dbReference>
<dbReference type="AlphaFoldDB" id="A0A9E8RXJ1"/>
<reference evidence="1" key="1">
    <citation type="submission" date="2022-09" db="EMBL/GenBank/DDBJ databases">
        <title>Complete Genomes of Fervidibacillus albus and Fervidibacillus halotolerans isolated from tidal flat sediments.</title>
        <authorList>
            <person name="Kwon K.K."/>
            <person name="Yang S.-H."/>
            <person name="Park M.J."/>
            <person name="Oh H.-M."/>
        </authorList>
    </citation>
    <scope>NUCLEOTIDE SEQUENCE</scope>
    <source>
        <strain evidence="1">MEBiC13594</strain>
    </source>
</reference>
<protein>
    <submittedName>
        <fullName evidence="1">HEPN domain-containing protein</fullName>
    </submittedName>
</protein>